<reference evidence="2" key="1">
    <citation type="submission" date="2023-08" db="EMBL/GenBank/DDBJ databases">
        <authorList>
            <person name="Alioto T."/>
            <person name="Alioto T."/>
            <person name="Gomez Garrido J."/>
        </authorList>
    </citation>
    <scope>NUCLEOTIDE SEQUENCE</scope>
</reference>
<evidence type="ECO:0000313" key="3">
    <source>
        <dbReference type="Proteomes" id="UP001178508"/>
    </source>
</evidence>
<dbReference type="AlphaFoldDB" id="A0AAV1HM47"/>
<name>A0AAV1HM47_XYRNO</name>
<dbReference type="Proteomes" id="UP001178508">
    <property type="component" value="Chromosome 24"/>
</dbReference>
<organism evidence="2 3">
    <name type="scientific">Xyrichtys novacula</name>
    <name type="common">Pearly razorfish</name>
    <name type="synonym">Hemipteronotus novacula</name>
    <dbReference type="NCBI Taxonomy" id="13765"/>
    <lineage>
        <taxon>Eukaryota</taxon>
        <taxon>Metazoa</taxon>
        <taxon>Chordata</taxon>
        <taxon>Craniata</taxon>
        <taxon>Vertebrata</taxon>
        <taxon>Euteleostomi</taxon>
        <taxon>Actinopterygii</taxon>
        <taxon>Neopterygii</taxon>
        <taxon>Teleostei</taxon>
        <taxon>Neoteleostei</taxon>
        <taxon>Acanthomorphata</taxon>
        <taxon>Eupercaria</taxon>
        <taxon>Labriformes</taxon>
        <taxon>Labridae</taxon>
        <taxon>Xyrichtys</taxon>
    </lineage>
</organism>
<protein>
    <submittedName>
        <fullName evidence="2">Uncharacterized protein</fullName>
    </submittedName>
</protein>
<feature type="compositionally biased region" description="Basic and acidic residues" evidence="1">
    <location>
        <begin position="53"/>
        <end position="64"/>
    </location>
</feature>
<proteinExistence type="predicted"/>
<dbReference type="EMBL" id="OY660887">
    <property type="protein sequence ID" value="CAJ1087140.1"/>
    <property type="molecule type" value="Genomic_DNA"/>
</dbReference>
<feature type="compositionally biased region" description="Polar residues" evidence="1">
    <location>
        <begin position="41"/>
        <end position="51"/>
    </location>
</feature>
<keyword evidence="3" id="KW-1185">Reference proteome</keyword>
<gene>
    <name evidence="2" type="ORF">XNOV1_A008135</name>
</gene>
<accession>A0AAV1HM47</accession>
<sequence length="119" mass="13871">MTSIEKKPPEEPSTRQKTQEDQTYERQAHEERDGGKMNDGCTVTSKSQTPKMTPEEAKDDVQLRDAEGDWMNKTTWRSKIYLYTIDTRKDESEDDEQPKEEEKMRTAAKMVNMDKSFSA</sequence>
<evidence type="ECO:0000256" key="1">
    <source>
        <dbReference type="SAM" id="MobiDB-lite"/>
    </source>
</evidence>
<feature type="region of interest" description="Disordered" evidence="1">
    <location>
        <begin position="1"/>
        <end position="64"/>
    </location>
</feature>
<evidence type="ECO:0000313" key="2">
    <source>
        <dbReference type="EMBL" id="CAJ1087140.1"/>
    </source>
</evidence>
<feature type="compositionally biased region" description="Basic and acidic residues" evidence="1">
    <location>
        <begin position="1"/>
        <end position="36"/>
    </location>
</feature>